<proteinExistence type="predicted"/>
<dbReference type="EMBL" id="JAAKFY010000004">
    <property type="protein sequence ID" value="KAF3858927.1"/>
    <property type="molecule type" value="Genomic_DNA"/>
</dbReference>
<keyword evidence="1" id="KW-0175">Coiled coil</keyword>
<name>A0A7J5ZDW7_DISMA</name>
<reference evidence="3 4" key="1">
    <citation type="submission" date="2020-03" db="EMBL/GenBank/DDBJ databases">
        <title>Dissostichus mawsoni Genome sequencing and assembly.</title>
        <authorList>
            <person name="Park H."/>
        </authorList>
    </citation>
    <scope>NUCLEOTIDE SEQUENCE [LARGE SCALE GENOMIC DNA]</scope>
    <source>
        <strain evidence="3">DM0001</strain>
        <tissue evidence="3">Muscle</tissue>
    </source>
</reference>
<dbReference type="Gene3D" id="3.30.70.1820">
    <property type="entry name" value="L1 transposable element, RRM domain"/>
    <property type="match status" value="2"/>
</dbReference>
<comment type="caution">
    <text evidence="3">The sequence shown here is derived from an EMBL/GenBank/DDBJ whole genome shotgun (WGS) entry which is preliminary data.</text>
</comment>
<accession>A0A7J5ZDW7</accession>
<dbReference type="Pfam" id="PF10545">
    <property type="entry name" value="MADF_DNA_bdg"/>
    <property type="match status" value="1"/>
</dbReference>
<dbReference type="OrthoDB" id="10059413at2759"/>
<dbReference type="InterPro" id="IPR006578">
    <property type="entry name" value="MADF-dom"/>
</dbReference>
<evidence type="ECO:0000256" key="1">
    <source>
        <dbReference type="SAM" id="Coils"/>
    </source>
</evidence>
<feature type="coiled-coil region" evidence="1">
    <location>
        <begin position="2"/>
        <end position="50"/>
    </location>
</feature>
<evidence type="ECO:0000313" key="4">
    <source>
        <dbReference type="Proteomes" id="UP000518266"/>
    </source>
</evidence>
<feature type="coiled-coil region" evidence="1">
    <location>
        <begin position="316"/>
        <end position="371"/>
    </location>
</feature>
<evidence type="ECO:0000313" key="3">
    <source>
        <dbReference type="EMBL" id="KAF3858927.1"/>
    </source>
</evidence>
<dbReference type="AlphaFoldDB" id="A0A7J5ZDW7"/>
<evidence type="ECO:0000259" key="2">
    <source>
        <dbReference type="Pfam" id="PF10545"/>
    </source>
</evidence>
<dbReference type="Proteomes" id="UP000518266">
    <property type="component" value="Unassembled WGS sequence"/>
</dbReference>
<protein>
    <recommendedName>
        <fullName evidence="2">MADF domain-containing protein</fullName>
    </recommendedName>
</protein>
<gene>
    <name evidence="3" type="ORF">F7725_012128</name>
</gene>
<feature type="domain" description="MADF" evidence="2">
    <location>
        <begin position="261"/>
        <end position="305"/>
    </location>
</feature>
<dbReference type="PANTHER" id="PTHR11505">
    <property type="entry name" value="L1 TRANSPOSABLE ELEMENT-RELATED"/>
    <property type="match status" value="1"/>
</dbReference>
<organism evidence="3 4">
    <name type="scientific">Dissostichus mawsoni</name>
    <name type="common">Antarctic cod</name>
    <dbReference type="NCBI Taxonomy" id="36200"/>
    <lineage>
        <taxon>Eukaryota</taxon>
        <taxon>Metazoa</taxon>
        <taxon>Chordata</taxon>
        <taxon>Craniata</taxon>
        <taxon>Vertebrata</taxon>
        <taxon>Euteleostomi</taxon>
        <taxon>Actinopterygii</taxon>
        <taxon>Neopterygii</taxon>
        <taxon>Teleostei</taxon>
        <taxon>Neoteleostei</taxon>
        <taxon>Acanthomorphata</taxon>
        <taxon>Eupercaria</taxon>
        <taxon>Perciformes</taxon>
        <taxon>Notothenioidei</taxon>
        <taxon>Nototheniidae</taxon>
        <taxon>Dissostichus</taxon>
    </lineage>
</organism>
<keyword evidence="4" id="KW-1185">Reference proteome</keyword>
<sequence>MLDKLSSRVTEAEDRIGTAEDQLVDLDSRVVKLRKENDFLMEKVDQLENYSRHNNIGVINLGESCEGNDPVNFFVNWIPATLGQEHFTEPLIIERAHPAFGPCPPADQRPRPVLIRLLKCQDRDKILRIAAQRSRENKGPIKYDGKPVLFFPDLSASLVKRRKEYDRVKTELRSKDIPFALLHPATLRITLPDGGRRFKHQRRRRHSCVRLQQELNGDNRNDIDPSPSCQRCASGELKKAQKASLTLQASLDALFPPMCLTVDVCKARWKSLRDAFVKNRKKSLPSGSAGGTQKGWKYTDIMSFMLPYIQQRRYSISGLKSMLDKLSSRVTEAEDRIGTADDQLVDLDSRVVKLRKENDFLMEKVDQLENYSRHNNIGVINLGESCEGNDPVNFFVNWIPATLGQEHFTEPLIIERAHRLLDPRPRPVLIRLLKCQDRDKILRIAAQRSRENKGPIKYDGKPVLFFPDLSASLVKRRKEYDRVKTELRSKDIPFALLHPATLRITLPDGGRRFKHQRRRRHSCVRLQQELNGDNRANLGPGMTDVEKLLHEGNTVCQLLLMPGTDWFTIISSINCTSPHRNDIDPSPSCQRCASGVVLRSAPSYTVPGFAQK</sequence>
<dbReference type="InterPro" id="IPR004244">
    <property type="entry name" value="Transposase_22"/>
</dbReference>